<comment type="caution">
    <text evidence="1">The sequence shown here is derived from an EMBL/GenBank/DDBJ whole genome shotgun (WGS) entry which is preliminary data.</text>
</comment>
<evidence type="ECO:0000313" key="2">
    <source>
        <dbReference type="Proteomes" id="UP001056120"/>
    </source>
</evidence>
<accession>A0ACB9G055</accession>
<dbReference type="EMBL" id="CM042032">
    <property type="protein sequence ID" value="KAI3776779.1"/>
    <property type="molecule type" value="Genomic_DNA"/>
</dbReference>
<evidence type="ECO:0000313" key="1">
    <source>
        <dbReference type="EMBL" id="KAI3776779.1"/>
    </source>
</evidence>
<dbReference type="Proteomes" id="UP001056120">
    <property type="component" value="Linkage Group LG15"/>
</dbReference>
<reference evidence="2" key="1">
    <citation type="journal article" date="2022" name="Mol. Ecol. Resour.">
        <title>The genomes of chicory, endive, great burdock and yacon provide insights into Asteraceae palaeo-polyploidization history and plant inulin production.</title>
        <authorList>
            <person name="Fan W."/>
            <person name="Wang S."/>
            <person name="Wang H."/>
            <person name="Wang A."/>
            <person name="Jiang F."/>
            <person name="Liu H."/>
            <person name="Zhao H."/>
            <person name="Xu D."/>
            <person name="Zhang Y."/>
        </authorList>
    </citation>
    <scope>NUCLEOTIDE SEQUENCE [LARGE SCALE GENOMIC DNA]</scope>
    <source>
        <strain evidence="2">cv. Yunnan</strain>
    </source>
</reference>
<name>A0ACB9G055_9ASTR</name>
<protein>
    <submittedName>
        <fullName evidence="1">Uncharacterized protein</fullName>
    </submittedName>
</protein>
<proteinExistence type="predicted"/>
<sequence>MAHNNNILDYDSELRVVFKSHDARVCMVSGCWGNGVKSGDFCADSKLLEGHRWVGWGRRRSRDDNGTGLLLGLGKTPEGLGFTSVSFLLLPQSSSRLS</sequence>
<gene>
    <name evidence="1" type="ORF">L1987_46569</name>
</gene>
<keyword evidence="2" id="KW-1185">Reference proteome</keyword>
<organism evidence="1 2">
    <name type="scientific">Smallanthus sonchifolius</name>
    <dbReference type="NCBI Taxonomy" id="185202"/>
    <lineage>
        <taxon>Eukaryota</taxon>
        <taxon>Viridiplantae</taxon>
        <taxon>Streptophyta</taxon>
        <taxon>Embryophyta</taxon>
        <taxon>Tracheophyta</taxon>
        <taxon>Spermatophyta</taxon>
        <taxon>Magnoliopsida</taxon>
        <taxon>eudicotyledons</taxon>
        <taxon>Gunneridae</taxon>
        <taxon>Pentapetalae</taxon>
        <taxon>asterids</taxon>
        <taxon>campanulids</taxon>
        <taxon>Asterales</taxon>
        <taxon>Asteraceae</taxon>
        <taxon>Asteroideae</taxon>
        <taxon>Heliantheae alliance</taxon>
        <taxon>Millerieae</taxon>
        <taxon>Smallanthus</taxon>
    </lineage>
</organism>
<reference evidence="1 2" key="2">
    <citation type="journal article" date="2022" name="Mol. Ecol. Resour.">
        <title>The genomes of chicory, endive, great burdock and yacon provide insights into Asteraceae paleo-polyploidization history and plant inulin production.</title>
        <authorList>
            <person name="Fan W."/>
            <person name="Wang S."/>
            <person name="Wang H."/>
            <person name="Wang A."/>
            <person name="Jiang F."/>
            <person name="Liu H."/>
            <person name="Zhao H."/>
            <person name="Xu D."/>
            <person name="Zhang Y."/>
        </authorList>
    </citation>
    <scope>NUCLEOTIDE SEQUENCE [LARGE SCALE GENOMIC DNA]</scope>
    <source>
        <strain evidence="2">cv. Yunnan</strain>
        <tissue evidence="1">Leaves</tissue>
    </source>
</reference>